<reference evidence="2" key="2">
    <citation type="submission" date="2013-04" db="EMBL/GenBank/DDBJ databases">
        <title>Genomic mechanisms accounting for the adaptation to parasitism in nematode-trapping fungi.</title>
        <authorList>
            <person name="Ahren D.G."/>
        </authorList>
    </citation>
    <scope>NUCLEOTIDE SEQUENCE [LARGE SCALE GENOMIC DNA]</scope>
    <source>
        <strain evidence="2">CBS 200.50</strain>
    </source>
</reference>
<dbReference type="OrthoDB" id="10296677at2759"/>
<accession>S8BXN7</accession>
<comment type="caution">
    <text evidence="1">The sequence shown here is derived from an EMBL/GenBank/DDBJ whole genome shotgun (WGS) entry which is preliminary data.</text>
</comment>
<proteinExistence type="predicted"/>
<evidence type="ECO:0000313" key="2">
    <source>
        <dbReference type="Proteomes" id="UP000015100"/>
    </source>
</evidence>
<dbReference type="EMBL" id="AQGS01000437">
    <property type="protein sequence ID" value="EPS40097.1"/>
    <property type="molecule type" value="Genomic_DNA"/>
</dbReference>
<dbReference type="HOGENOM" id="CLU_821296_0_0_1"/>
<reference evidence="1 2" key="1">
    <citation type="journal article" date="2013" name="PLoS Genet.">
        <title>Genomic mechanisms accounting for the adaptation to parasitism in nematode-trapping fungi.</title>
        <authorList>
            <person name="Meerupati T."/>
            <person name="Andersson K.M."/>
            <person name="Friman E."/>
            <person name="Kumar D."/>
            <person name="Tunlid A."/>
            <person name="Ahren D."/>
        </authorList>
    </citation>
    <scope>NUCLEOTIDE SEQUENCE [LARGE SCALE GENOMIC DNA]</scope>
    <source>
        <strain evidence="1 2">CBS 200.50</strain>
    </source>
</reference>
<dbReference type="Proteomes" id="UP000015100">
    <property type="component" value="Unassembled WGS sequence"/>
</dbReference>
<keyword evidence="2" id="KW-1185">Reference proteome</keyword>
<sequence>MAVSSLLIVPQNHSRNFSVNLAVVLNRPLSLNTSLATCAYHSASDSTSYNRTSPYTLYKLAMGMYGVVTRVQPVPFCERPIEIQVLILKHLPPADIINVLKNFPSIRGSAVSWDFAQFSAEQLVHMYHWSTHDHRLTLETPGLSIRIMHQLKRKMNKFAKNVQLPVPLEPFNAYYHQIRELCREGEPDDEEVEFFVQNFHRRNKKVEDFCQKISELDPKRRYQRWPKYKPDGDTWMSHLLFWFAMEYIRSKSGNVNEATITTRWEEFHVHLLKTFGRQASVLLRNAIMPQGVLLLKYRDYIVECNPVHLSKIYETLGRRACHVKLETFVAFALSNGFDQAMKFLNEKQEILEFFSFLGAESRQTLYAWQNIWENFNSELPEEVEGEQY</sequence>
<organism evidence="1 2">
    <name type="scientific">Dactylellina haptotyla (strain CBS 200.50)</name>
    <name type="common">Nematode-trapping fungus</name>
    <name type="synonym">Monacrosporium haptotylum</name>
    <dbReference type="NCBI Taxonomy" id="1284197"/>
    <lineage>
        <taxon>Eukaryota</taxon>
        <taxon>Fungi</taxon>
        <taxon>Dikarya</taxon>
        <taxon>Ascomycota</taxon>
        <taxon>Pezizomycotina</taxon>
        <taxon>Orbiliomycetes</taxon>
        <taxon>Orbiliales</taxon>
        <taxon>Orbiliaceae</taxon>
        <taxon>Dactylellina</taxon>
    </lineage>
</organism>
<name>S8BXN7_DACHA</name>
<dbReference type="AlphaFoldDB" id="S8BXN7"/>
<gene>
    <name evidence="1" type="ORF">H072_6108</name>
</gene>
<evidence type="ECO:0000313" key="1">
    <source>
        <dbReference type="EMBL" id="EPS40097.1"/>
    </source>
</evidence>
<dbReference type="OMA" id="CAYHSAS"/>
<protein>
    <submittedName>
        <fullName evidence="1">Uncharacterized protein</fullName>
    </submittedName>
</protein>